<dbReference type="EMBL" id="CM023484">
    <property type="protein sequence ID" value="KAH6934403.1"/>
    <property type="molecule type" value="Genomic_DNA"/>
</dbReference>
<comment type="caution">
    <text evidence="1">The sequence shown here is derived from an EMBL/GenBank/DDBJ whole genome shotgun (WGS) entry which is preliminary data.</text>
</comment>
<evidence type="ECO:0000313" key="2">
    <source>
        <dbReference type="Proteomes" id="UP000821845"/>
    </source>
</evidence>
<protein>
    <submittedName>
        <fullName evidence="1">Uncharacterized protein</fullName>
    </submittedName>
</protein>
<dbReference type="Proteomes" id="UP000821845">
    <property type="component" value="Chromosome 4"/>
</dbReference>
<reference evidence="1" key="1">
    <citation type="submission" date="2020-05" db="EMBL/GenBank/DDBJ databases">
        <title>Large-scale comparative analyses of tick genomes elucidate their genetic diversity and vector capacities.</title>
        <authorList>
            <person name="Jia N."/>
            <person name="Wang J."/>
            <person name="Shi W."/>
            <person name="Du L."/>
            <person name="Sun Y."/>
            <person name="Zhan W."/>
            <person name="Jiang J."/>
            <person name="Wang Q."/>
            <person name="Zhang B."/>
            <person name="Ji P."/>
            <person name="Sakyi L.B."/>
            <person name="Cui X."/>
            <person name="Yuan T."/>
            <person name="Jiang B."/>
            <person name="Yang W."/>
            <person name="Lam T.T.-Y."/>
            <person name="Chang Q."/>
            <person name="Ding S."/>
            <person name="Wang X."/>
            <person name="Zhu J."/>
            <person name="Ruan X."/>
            <person name="Zhao L."/>
            <person name="Wei J."/>
            <person name="Que T."/>
            <person name="Du C."/>
            <person name="Cheng J."/>
            <person name="Dai P."/>
            <person name="Han X."/>
            <person name="Huang E."/>
            <person name="Gao Y."/>
            <person name="Liu J."/>
            <person name="Shao H."/>
            <person name="Ye R."/>
            <person name="Li L."/>
            <person name="Wei W."/>
            <person name="Wang X."/>
            <person name="Wang C."/>
            <person name="Yang T."/>
            <person name="Huo Q."/>
            <person name="Li W."/>
            <person name="Guo W."/>
            <person name="Chen H."/>
            <person name="Zhou L."/>
            <person name="Ni X."/>
            <person name="Tian J."/>
            <person name="Zhou Y."/>
            <person name="Sheng Y."/>
            <person name="Liu T."/>
            <person name="Pan Y."/>
            <person name="Xia L."/>
            <person name="Li J."/>
            <person name="Zhao F."/>
            <person name="Cao W."/>
        </authorList>
    </citation>
    <scope>NUCLEOTIDE SEQUENCE</scope>
    <source>
        <strain evidence="1">Hyas-2018</strain>
    </source>
</reference>
<organism evidence="1 2">
    <name type="scientific">Hyalomma asiaticum</name>
    <name type="common">Tick</name>
    <dbReference type="NCBI Taxonomy" id="266040"/>
    <lineage>
        <taxon>Eukaryota</taxon>
        <taxon>Metazoa</taxon>
        <taxon>Ecdysozoa</taxon>
        <taxon>Arthropoda</taxon>
        <taxon>Chelicerata</taxon>
        <taxon>Arachnida</taxon>
        <taxon>Acari</taxon>
        <taxon>Parasitiformes</taxon>
        <taxon>Ixodida</taxon>
        <taxon>Ixodoidea</taxon>
        <taxon>Ixodidae</taxon>
        <taxon>Hyalomminae</taxon>
        <taxon>Hyalomma</taxon>
    </lineage>
</organism>
<evidence type="ECO:0000313" key="1">
    <source>
        <dbReference type="EMBL" id="KAH6934403.1"/>
    </source>
</evidence>
<accession>A0ACB7SI61</accession>
<keyword evidence="2" id="KW-1185">Reference proteome</keyword>
<sequence length="269" mass="30004">MSPLGDEVPAVLMSVVVKQKVWFSQWVPEITHHCQKTPFLLVGTQIDLRDDAATLEKLAKNKQKPISNEQGEKLAKELKAVKYVECSALTQRVSERNCVHSRTKESTKCVSPSAATLVAGCTSGSLACSPRRSLVLQVSRITMDGVHSRRGDEMQDYLPTQQHCCRVATKFLFGDPTPSPHSQRQGFLLPPLPFRCGSPHRSAVHTSAACSRALPRPCLTVRPRTPLRASSGSFLLDNELFQHLHSFGSWAFLVPFLRWRPNYSKSAQW</sequence>
<proteinExistence type="predicted"/>
<gene>
    <name evidence="1" type="ORF">HPB50_024133</name>
</gene>
<name>A0ACB7SI61_HYAAI</name>